<feature type="domain" description="VWFA" evidence="1">
    <location>
        <begin position="5"/>
        <end position="127"/>
    </location>
</feature>
<sequence>MRRLPVYLLLDTSGSMHGEPIEAVKNGVQTLLTTLKQDPYALETAYVSVITFDSSARQAVPLTDLLSFQMPALTASGTTSLGEALTLTASSIAKEVQKTTADTKGDWRPLVFLMTDGSPNDDWRKGL</sequence>
<protein>
    <submittedName>
        <fullName evidence="2">VWA domain-containing protein</fullName>
    </submittedName>
</protein>
<dbReference type="PROSITE" id="PS50234">
    <property type="entry name" value="VWFA"/>
    <property type="match status" value="1"/>
</dbReference>
<dbReference type="Pfam" id="PF00092">
    <property type="entry name" value="VWA"/>
    <property type="match status" value="1"/>
</dbReference>
<dbReference type="SUPFAM" id="SSF53300">
    <property type="entry name" value="vWA-like"/>
    <property type="match status" value="1"/>
</dbReference>
<dbReference type="InterPro" id="IPR002035">
    <property type="entry name" value="VWF_A"/>
</dbReference>
<dbReference type="AlphaFoldDB" id="A0A3P1XGI5"/>
<dbReference type="Gene3D" id="3.40.50.410">
    <property type="entry name" value="von Willebrand factor, type A domain"/>
    <property type="match status" value="1"/>
</dbReference>
<accession>A0A3P1XGI5</accession>
<evidence type="ECO:0000259" key="1">
    <source>
        <dbReference type="PROSITE" id="PS50234"/>
    </source>
</evidence>
<comment type="caution">
    <text evidence="2">The sequence shown here is derived from an EMBL/GenBank/DDBJ whole genome shotgun (WGS) entry which is preliminary data.</text>
</comment>
<gene>
    <name evidence="2" type="ORF">EIA08_31915</name>
</gene>
<feature type="non-terminal residue" evidence="2">
    <location>
        <position position="127"/>
    </location>
</feature>
<reference evidence="2 3" key="1">
    <citation type="submission" date="2018-11" db="EMBL/GenBank/DDBJ databases">
        <title>Enterobacteriaceae from Patient.</title>
        <authorList>
            <person name="Shen C."/>
            <person name="Yang Y."/>
            <person name="Tian G."/>
        </authorList>
    </citation>
    <scope>NUCLEOTIDE SEQUENCE [LARGE SCALE GENOMIC DNA]</scope>
    <source>
        <strain evidence="2 3">GBGD28</strain>
    </source>
</reference>
<organism evidence="2 3">
    <name type="scientific">Escherichia coli</name>
    <dbReference type="NCBI Taxonomy" id="562"/>
    <lineage>
        <taxon>Bacteria</taxon>
        <taxon>Pseudomonadati</taxon>
        <taxon>Pseudomonadota</taxon>
        <taxon>Gammaproteobacteria</taxon>
        <taxon>Enterobacterales</taxon>
        <taxon>Enterobacteriaceae</taxon>
        <taxon>Escherichia</taxon>
    </lineage>
</organism>
<dbReference type="Proteomes" id="UP000271008">
    <property type="component" value="Unassembled WGS sequence"/>
</dbReference>
<proteinExistence type="predicted"/>
<evidence type="ECO:0000313" key="2">
    <source>
        <dbReference type="EMBL" id="RRD55943.1"/>
    </source>
</evidence>
<dbReference type="InterPro" id="IPR036465">
    <property type="entry name" value="vWFA_dom_sf"/>
</dbReference>
<dbReference type="EMBL" id="RQTU01000709">
    <property type="protein sequence ID" value="RRD55943.1"/>
    <property type="molecule type" value="Genomic_DNA"/>
</dbReference>
<evidence type="ECO:0000313" key="3">
    <source>
        <dbReference type="Proteomes" id="UP000271008"/>
    </source>
</evidence>
<name>A0A3P1XGI5_ECOLX</name>
<dbReference type="RefSeq" id="WP_124939591.1">
    <property type="nucleotide sequence ID" value="NZ_RQTU01000709.1"/>
</dbReference>